<name>A0A2Z6SB15_9GLOM</name>
<sequence>MTYKTYGIFRFFAKYKKHFPEAISEQVNKAFLISICQPTSSFTDEFPNGLQFKKLKPLLYCTGSDWTYQSEKTLYEELRDELKGHYENFLKGNFDKTYILIYLFLSGAGISKSRNAQEFHKTAIAYLSVDEDEDLELRKKIENAFVFSIGFENRNSLRCGIEQSVYRAIGTRLLKQLLPDKDLNFIISNYKLQYPWEVFDLVSKYENYKLKDMTILLIIDGLQNIMKSNNDWNDRTFKFFITLMNIHNLALRSTFLILLYTATVTDPVDSVLKITHHKRVYLLIASLDPPIIIKDGVITCIFQTDDHIIKMLVDDCGDYGRALKVLQEILKDRDIQNVNINDMINNLRVRLQFDKHIPGTNKYPDHIVQLGLIRYVCEGNSSVGYFDLPYIWIWILTNSSDGKDPVLRDWFFCDYEDHRSNQNLTCSPGLQF</sequence>
<protein>
    <submittedName>
        <fullName evidence="1">Uncharacterized protein</fullName>
    </submittedName>
</protein>
<dbReference type="AlphaFoldDB" id="A0A2Z6SB15"/>
<gene>
    <name evidence="1" type="ORF">RclHR1_09650005</name>
</gene>
<accession>A0A2Z6SB15</accession>
<organism evidence="1 2">
    <name type="scientific">Rhizophagus clarus</name>
    <dbReference type="NCBI Taxonomy" id="94130"/>
    <lineage>
        <taxon>Eukaryota</taxon>
        <taxon>Fungi</taxon>
        <taxon>Fungi incertae sedis</taxon>
        <taxon>Mucoromycota</taxon>
        <taxon>Glomeromycotina</taxon>
        <taxon>Glomeromycetes</taxon>
        <taxon>Glomerales</taxon>
        <taxon>Glomeraceae</taxon>
        <taxon>Rhizophagus</taxon>
    </lineage>
</organism>
<dbReference type="EMBL" id="BEXD01004387">
    <property type="protein sequence ID" value="GBC10463.1"/>
    <property type="molecule type" value="Genomic_DNA"/>
</dbReference>
<evidence type="ECO:0000313" key="1">
    <source>
        <dbReference type="EMBL" id="GBC10463.1"/>
    </source>
</evidence>
<evidence type="ECO:0000313" key="2">
    <source>
        <dbReference type="Proteomes" id="UP000247702"/>
    </source>
</evidence>
<keyword evidence="2" id="KW-1185">Reference proteome</keyword>
<comment type="caution">
    <text evidence="1">The sequence shown here is derived from an EMBL/GenBank/DDBJ whole genome shotgun (WGS) entry which is preliminary data.</text>
</comment>
<proteinExistence type="predicted"/>
<reference evidence="1 2" key="1">
    <citation type="submission" date="2017-11" db="EMBL/GenBank/DDBJ databases">
        <title>The genome of Rhizophagus clarus HR1 reveals common genetic basis of auxotrophy among arbuscular mycorrhizal fungi.</title>
        <authorList>
            <person name="Kobayashi Y."/>
        </authorList>
    </citation>
    <scope>NUCLEOTIDE SEQUENCE [LARGE SCALE GENOMIC DNA]</scope>
    <source>
        <strain evidence="1 2">HR1</strain>
    </source>
</reference>
<dbReference type="Proteomes" id="UP000247702">
    <property type="component" value="Unassembled WGS sequence"/>
</dbReference>